<comment type="caution">
    <text evidence="2">The sequence shown here is derived from an EMBL/GenBank/DDBJ whole genome shotgun (WGS) entry which is preliminary data.</text>
</comment>
<accession>A0A927RE32</accession>
<evidence type="ECO:0000256" key="1">
    <source>
        <dbReference type="SAM" id="MobiDB-lite"/>
    </source>
</evidence>
<proteinExistence type="predicted"/>
<reference evidence="2" key="1">
    <citation type="submission" date="2020-10" db="EMBL/GenBank/DDBJ databases">
        <title>Sequencing the genomes of 1000 actinobacteria strains.</title>
        <authorList>
            <person name="Klenk H.-P."/>
        </authorList>
    </citation>
    <scope>NUCLEOTIDE SEQUENCE</scope>
    <source>
        <strain evidence="2">DSM 45354</strain>
    </source>
</reference>
<dbReference type="Proteomes" id="UP000638648">
    <property type="component" value="Unassembled WGS sequence"/>
</dbReference>
<dbReference type="EMBL" id="JADBEM010000001">
    <property type="protein sequence ID" value="MBE1613097.1"/>
    <property type="molecule type" value="Genomic_DNA"/>
</dbReference>
<organism evidence="2 3">
    <name type="scientific">Actinopolymorpha pittospori</name>
    <dbReference type="NCBI Taxonomy" id="648752"/>
    <lineage>
        <taxon>Bacteria</taxon>
        <taxon>Bacillati</taxon>
        <taxon>Actinomycetota</taxon>
        <taxon>Actinomycetes</taxon>
        <taxon>Propionibacteriales</taxon>
        <taxon>Actinopolymorphaceae</taxon>
        <taxon>Actinopolymorpha</taxon>
    </lineage>
</organism>
<protein>
    <submittedName>
        <fullName evidence="2">Uncharacterized protein</fullName>
    </submittedName>
</protein>
<dbReference type="RefSeq" id="WP_273377502.1">
    <property type="nucleotide sequence ID" value="NZ_BAABJL010000128.1"/>
</dbReference>
<dbReference type="Gene3D" id="3.40.50.2000">
    <property type="entry name" value="Glycogen Phosphorylase B"/>
    <property type="match status" value="1"/>
</dbReference>
<gene>
    <name evidence="2" type="ORF">HEB94_009945</name>
</gene>
<evidence type="ECO:0000313" key="2">
    <source>
        <dbReference type="EMBL" id="MBE1613097.1"/>
    </source>
</evidence>
<keyword evidence="3" id="KW-1185">Reference proteome</keyword>
<feature type="region of interest" description="Disordered" evidence="1">
    <location>
        <begin position="1"/>
        <end position="41"/>
    </location>
</feature>
<dbReference type="AlphaFoldDB" id="A0A927RE32"/>
<sequence length="41" mass="4143">MRISIVSDHASPLAPLGAPDASGRNVHVSDLARARPVGPPG</sequence>
<evidence type="ECO:0000313" key="3">
    <source>
        <dbReference type="Proteomes" id="UP000638648"/>
    </source>
</evidence>
<name>A0A927RE32_9ACTN</name>